<dbReference type="WBParaSite" id="TASK_0000662901-mRNA-1">
    <property type="protein sequence ID" value="TASK_0000662901-mRNA-1"/>
    <property type="gene ID" value="TASK_0000662901"/>
</dbReference>
<sequence length="272" mass="29216">MLKLLEAFHLIQQTIKGALYNPFLSTALPSCRVCVNNLSQLLSLYQREKLRQTLLLCTVQCLLENEAVKFTITTAVRSGSGAVVVTRLDATIAFNGRYASGASCPRSCPPIRALCLLSSSRKSLSSALVAAEICLDPTGHLVLGDRPLLGVRSADRRVGDDLLIEGLEETTGALLTVNHRDTSLHLPTTWMDEGVWCRNPVDGGRKTYANALSGCLKAHRCNLAFGLSQVGRHYTSCSGDLVSGKTRSDVLLYANDACPALCPLQGGLDAAQ</sequence>
<reference evidence="1 2" key="2">
    <citation type="submission" date="2018-11" db="EMBL/GenBank/DDBJ databases">
        <authorList>
            <consortium name="Pathogen Informatics"/>
        </authorList>
    </citation>
    <scope>NUCLEOTIDE SEQUENCE [LARGE SCALE GENOMIC DNA]</scope>
</reference>
<reference evidence="3" key="1">
    <citation type="submission" date="2017-02" db="UniProtKB">
        <authorList>
            <consortium name="WormBaseParasite"/>
        </authorList>
    </citation>
    <scope>IDENTIFICATION</scope>
</reference>
<gene>
    <name evidence="1" type="ORF">TASK_LOCUS6630</name>
</gene>
<dbReference type="EMBL" id="UYRS01018520">
    <property type="protein sequence ID" value="VDK37063.1"/>
    <property type="molecule type" value="Genomic_DNA"/>
</dbReference>
<evidence type="ECO:0000313" key="3">
    <source>
        <dbReference type="WBParaSite" id="TASK_0000662901-mRNA-1"/>
    </source>
</evidence>
<keyword evidence="2" id="KW-1185">Reference proteome</keyword>
<evidence type="ECO:0000313" key="2">
    <source>
        <dbReference type="Proteomes" id="UP000282613"/>
    </source>
</evidence>
<evidence type="ECO:0000313" key="1">
    <source>
        <dbReference type="EMBL" id="VDK37063.1"/>
    </source>
</evidence>
<dbReference type="Proteomes" id="UP000282613">
    <property type="component" value="Unassembled WGS sequence"/>
</dbReference>
<proteinExistence type="predicted"/>
<name>A0A0R3W8E9_TAEAS</name>
<organism evidence="3">
    <name type="scientific">Taenia asiatica</name>
    <name type="common">Asian tapeworm</name>
    <dbReference type="NCBI Taxonomy" id="60517"/>
    <lineage>
        <taxon>Eukaryota</taxon>
        <taxon>Metazoa</taxon>
        <taxon>Spiralia</taxon>
        <taxon>Lophotrochozoa</taxon>
        <taxon>Platyhelminthes</taxon>
        <taxon>Cestoda</taxon>
        <taxon>Eucestoda</taxon>
        <taxon>Cyclophyllidea</taxon>
        <taxon>Taeniidae</taxon>
        <taxon>Taenia</taxon>
    </lineage>
</organism>
<accession>A0A0R3W8E9</accession>
<protein>
    <submittedName>
        <fullName evidence="1 3">Uncharacterized protein</fullName>
    </submittedName>
</protein>
<dbReference type="AlphaFoldDB" id="A0A0R3W8E9"/>